<keyword evidence="1" id="KW-0812">Transmembrane</keyword>
<feature type="transmembrane region" description="Helical" evidence="1">
    <location>
        <begin position="91"/>
        <end position="111"/>
    </location>
</feature>
<organism evidence="2 3">
    <name type="scientific">Panagrolaimus davidi</name>
    <dbReference type="NCBI Taxonomy" id="227884"/>
    <lineage>
        <taxon>Eukaryota</taxon>
        <taxon>Metazoa</taxon>
        <taxon>Ecdysozoa</taxon>
        <taxon>Nematoda</taxon>
        <taxon>Chromadorea</taxon>
        <taxon>Rhabditida</taxon>
        <taxon>Tylenchina</taxon>
        <taxon>Panagrolaimomorpha</taxon>
        <taxon>Panagrolaimoidea</taxon>
        <taxon>Panagrolaimidae</taxon>
        <taxon>Panagrolaimus</taxon>
    </lineage>
</organism>
<evidence type="ECO:0000313" key="3">
    <source>
        <dbReference type="WBParaSite" id="PDA_v2.g7340.t1"/>
    </source>
</evidence>
<keyword evidence="1" id="KW-1133">Transmembrane helix</keyword>
<name>A0A914QTT6_9BILA</name>
<sequence>MECRFFGCILVIRDYPDYAYILKLGAVGITAAIGLLLFGLTKKLLSKINKSKKMHNTIIVIIASTTICEFFPSVVSQVYNSITHDTLSLHLGPYRTTLIAVNISFCSWIYYKTLKKNFTKGNSNSRIHPSSFNAIVNQTKSVNQNRQVTTILS</sequence>
<reference evidence="3" key="1">
    <citation type="submission" date="2022-11" db="UniProtKB">
        <authorList>
            <consortium name="WormBaseParasite"/>
        </authorList>
    </citation>
    <scope>IDENTIFICATION</scope>
</reference>
<evidence type="ECO:0000256" key="1">
    <source>
        <dbReference type="SAM" id="Phobius"/>
    </source>
</evidence>
<keyword evidence="1" id="KW-0472">Membrane</keyword>
<protein>
    <submittedName>
        <fullName evidence="3">Serpentine receptor class gamma</fullName>
    </submittedName>
</protein>
<feature type="transmembrane region" description="Helical" evidence="1">
    <location>
        <begin position="20"/>
        <end position="38"/>
    </location>
</feature>
<evidence type="ECO:0000313" key="2">
    <source>
        <dbReference type="Proteomes" id="UP000887578"/>
    </source>
</evidence>
<dbReference type="Proteomes" id="UP000887578">
    <property type="component" value="Unplaced"/>
</dbReference>
<keyword evidence="2" id="KW-1185">Reference proteome</keyword>
<dbReference type="AlphaFoldDB" id="A0A914QTT6"/>
<dbReference type="WBParaSite" id="PDA_v2.g7340.t1">
    <property type="protein sequence ID" value="PDA_v2.g7340.t1"/>
    <property type="gene ID" value="PDA_v2.g7340"/>
</dbReference>
<proteinExistence type="predicted"/>
<accession>A0A914QTT6</accession>
<feature type="transmembrane region" description="Helical" evidence="1">
    <location>
        <begin position="58"/>
        <end position="79"/>
    </location>
</feature>